<keyword evidence="3" id="KW-0963">Cytoplasm</keyword>
<dbReference type="GO" id="GO:0034314">
    <property type="term" value="P:Arp2/3 complex-mediated actin nucleation"/>
    <property type="evidence" value="ECO:0007669"/>
    <property type="project" value="InterPro"/>
</dbReference>
<dbReference type="PANTHER" id="PTHR10709:SF2">
    <property type="entry name" value="ACTIN-RELATED PROTEIN 2_3 COMPLEX SUBUNIT"/>
    <property type="match status" value="1"/>
</dbReference>
<keyword evidence="4 10" id="KW-0853">WD repeat</keyword>
<keyword evidence="7" id="KW-0206">Cytoskeleton</keyword>
<evidence type="ECO:0000256" key="6">
    <source>
        <dbReference type="ARBA" id="ARBA00023203"/>
    </source>
</evidence>
<dbReference type="InterPro" id="IPR001680">
    <property type="entry name" value="WD40_rpt"/>
</dbReference>
<dbReference type="InterPro" id="IPR036322">
    <property type="entry name" value="WD40_repeat_dom_sf"/>
</dbReference>
<dbReference type="AlphaFoldDB" id="A0A830HF68"/>
<evidence type="ECO:0000256" key="7">
    <source>
        <dbReference type="ARBA" id="ARBA00023212"/>
    </source>
</evidence>
<sequence length="402" mass="42213">MAAQPHQLAPVVSCFAVSADLSYLALCPNTSSVTIYRVTQDAANGYSFTQIASLEEHDQLVAGIDWCPVTNKLLTCAHDRNAYVWTRGTTEETWDPVLTILRMQRAALCCQWSPKGNKFAVGTAAKTACVCYYEGENNWWVSKLIKKGLHRSSVVDVRWHPNNMLLATASTDGCARVFFAQIPDADGAASAPCPFSTPLLEVRSDSGAWVHSLDWSPDGSSLAFVAHDATVCVVEGMGAPGFWDDGTDAASRATRVGVKNVRLRGLPMACVWFADAECVVVAGHEGAPMIVSPQGGGSWAAGALLGGGGGARTSKRASQFAEASALFQGGGMLGGHNNGGGADSDAVYVKGKPPSGPHSACVTSIRALPRGKGCAFATAGVDGKLVFWPDQTLAGKMSRMAL</sequence>
<proteinExistence type="inferred from homology"/>
<organism evidence="11 12">
    <name type="scientific">Pycnococcus provasolii</name>
    <dbReference type="NCBI Taxonomy" id="41880"/>
    <lineage>
        <taxon>Eukaryota</taxon>
        <taxon>Viridiplantae</taxon>
        <taxon>Chlorophyta</taxon>
        <taxon>Pseudoscourfieldiophyceae</taxon>
        <taxon>Pseudoscourfieldiales</taxon>
        <taxon>Pycnococcaceae</taxon>
        <taxon>Pycnococcus</taxon>
    </lineage>
</organism>
<evidence type="ECO:0000256" key="5">
    <source>
        <dbReference type="ARBA" id="ARBA00022737"/>
    </source>
</evidence>
<evidence type="ECO:0000313" key="11">
    <source>
        <dbReference type="EMBL" id="GHP05372.1"/>
    </source>
</evidence>
<dbReference type="PANTHER" id="PTHR10709">
    <property type="entry name" value="ACTIN-RELATED PROTEIN 2/3 COMPLEX SUBUNIT 1"/>
    <property type="match status" value="1"/>
</dbReference>
<dbReference type="SMART" id="SM00320">
    <property type="entry name" value="WD40"/>
    <property type="match status" value="5"/>
</dbReference>
<keyword evidence="12" id="KW-1185">Reference proteome</keyword>
<feature type="repeat" description="WD" evidence="10">
    <location>
        <begin position="150"/>
        <end position="178"/>
    </location>
</feature>
<dbReference type="GO" id="GO:0005885">
    <property type="term" value="C:Arp2/3 protein complex"/>
    <property type="evidence" value="ECO:0007669"/>
    <property type="project" value="InterPro"/>
</dbReference>
<dbReference type="SUPFAM" id="SSF50978">
    <property type="entry name" value="WD40 repeat-like"/>
    <property type="match status" value="1"/>
</dbReference>
<comment type="caution">
    <text evidence="11">The sequence shown here is derived from an EMBL/GenBank/DDBJ whole genome shotgun (WGS) entry which is preliminary data.</text>
</comment>
<dbReference type="OrthoDB" id="406844at2759"/>
<comment type="subcellular location">
    <subcellularLocation>
        <location evidence="1">Cytoplasm</location>
        <location evidence="1">Cytoskeleton</location>
    </subcellularLocation>
</comment>
<dbReference type="Pfam" id="PF00400">
    <property type="entry name" value="WD40"/>
    <property type="match status" value="3"/>
</dbReference>
<dbReference type="InterPro" id="IPR017383">
    <property type="entry name" value="ARPC1"/>
</dbReference>
<evidence type="ECO:0000256" key="2">
    <source>
        <dbReference type="ARBA" id="ARBA00006260"/>
    </source>
</evidence>
<evidence type="ECO:0000256" key="4">
    <source>
        <dbReference type="ARBA" id="ARBA00022574"/>
    </source>
</evidence>
<gene>
    <name evidence="11" type="ORF">PPROV_000412300</name>
</gene>
<dbReference type="InterPro" id="IPR015943">
    <property type="entry name" value="WD40/YVTN_repeat-like_dom_sf"/>
</dbReference>
<evidence type="ECO:0000256" key="3">
    <source>
        <dbReference type="ARBA" id="ARBA00022490"/>
    </source>
</evidence>
<dbReference type="Proteomes" id="UP000660262">
    <property type="component" value="Unassembled WGS sequence"/>
</dbReference>
<evidence type="ECO:0000256" key="8">
    <source>
        <dbReference type="ARBA" id="ARBA00041244"/>
    </source>
</evidence>
<protein>
    <recommendedName>
        <fullName evidence="8">Arp2/3 complex 41 kDa subunit</fullName>
    </recommendedName>
    <alternativeName>
        <fullName evidence="9">p41-ARC</fullName>
    </alternativeName>
</protein>
<dbReference type="GO" id="GO:0051015">
    <property type="term" value="F:actin filament binding"/>
    <property type="evidence" value="ECO:0007669"/>
    <property type="project" value="TreeGrafter"/>
</dbReference>
<name>A0A830HF68_9CHLO</name>
<evidence type="ECO:0000256" key="1">
    <source>
        <dbReference type="ARBA" id="ARBA00004245"/>
    </source>
</evidence>
<evidence type="ECO:0000256" key="9">
    <source>
        <dbReference type="ARBA" id="ARBA00041789"/>
    </source>
</evidence>
<evidence type="ECO:0000313" key="12">
    <source>
        <dbReference type="Proteomes" id="UP000660262"/>
    </source>
</evidence>
<accession>A0A830HF68</accession>
<evidence type="ECO:0000256" key="10">
    <source>
        <dbReference type="PROSITE-ProRule" id="PRU00221"/>
    </source>
</evidence>
<keyword evidence="6" id="KW-0009">Actin-binding</keyword>
<dbReference type="Gene3D" id="2.130.10.10">
    <property type="entry name" value="YVTN repeat-like/Quinoprotein amine dehydrogenase"/>
    <property type="match status" value="1"/>
</dbReference>
<reference evidence="11" key="1">
    <citation type="submission" date="2020-10" db="EMBL/GenBank/DDBJ databases">
        <title>Unveiling of a novel bifunctional photoreceptor, Dualchrome1, isolated from a cosmopolitan green alga.</title>
        <authorList>
            <person name="Suzuki S."/>
            <person name="Kawachi M."/>
        </authorList>
    </citation>
    <scope>NUCLEOTIDE SEQUENCE</scope>
    <source>
        <strain evidence="11">NIES 2893</strain>
    </source>
</reference>
<dbReference type="PROSITE" id="PS50082">
    <property type="entry name" value="WD_REPEATS_2"/>
    <property type="match status" value="2"/>
</dbReference>
<keyword evidence="5" id="KW-0677">Repeat</keyword>
<comment type="similarity">
    <text evidence="2">Belongs to the WD repeat ARPC1 family.</text>
</comment>
<feature type="repeat" description="WD" evidence="10">
    <location>
        <begin position="54"/>
        <end position="85"/>
    </location>
</feature>
<dbReference type="EMBL" id="BNJQ01000010">
    <property type="protein sequence ID" value="GHP05372.1"/>
    <property type="molecule type" value="Genomic_DNA"/>
</dbReference>